<evidence type="ECO:0000313" key="2">
    <source>
        <dbReference type="EMBL" id="USS93691.1"/>
    </source>
</evidence>
<feature type="transmembrane region" description="Helical" evidence="1">
    <location>
        <begin position="7"/>
        <end position="27"/>
    </location>
</feature>
<keyword evidence="3" id="KW-1185">Reference proteome</keyword>
<keyword evidence="1" id="KW-0472">Membrane</keyword>
<evidence type="ECO:0000256" key="1">
    <source>
        <dbReference type="SAM" id="Phobius"/>
    </source>
</evidence>
<dbReference type="Proteomes" id="UP001057532">
    <property type="component" value="Chromosome"/>
</dbReference>
<feature type="transmembrane region" description="Helical" evidence="1">
    <location>
        <begin position="96"/>
        <end position="123"/>
    </location>
</feature>
<evidence type="ECO:0000313" key="3">
    <source>
        <dbReference type="Proteomes" id="UP001057532"/>
    </source>
</evidence>
<gene>
    <name evidence="2" type="ORF">M8332_02235</name>
</gene>
<keyword evidence="1" id="KW-0812">Transmembrane</keyword>
<proteinExistence type="predicted"/>
<protein>
    <submittedName>
        <fullName evidence="2">Uncharacterized protein</fullName>
    </submittedName>
</protein>
<organism evidence="2 3">
    <name type="scientific">Fructilactobacillus ixorae</name>
    <dbReference type="NCBI Taxonomy" id="1750535"/>
    <lineage>
        <taxon>Bacteria</taxon>
        <taxon>Bacillati</taxon>
        <taxon>Bacillota</taxon>
        <taxon>Bacilli</taxon>
        <taxon>Lactobacillales</taxon>
        <taxon>Lactobacillaceae</taxon>
        <taxon>Fructilactobacillus</taxon>
    </lineage>
</organism>
<dbReference type="EMBL" id="CP097478">
    <property type="protein sequence ID" value="USS93691.1"/>
    <property type="molecule type" value="Genomic_DNA"/>
</dbReference>
<accession>A0ABY5C8R0</accession>
<reference evidence="2" key="1">
    <citation type="submission" date="2022-05" db="EMBL/GenBank/DDBJ databases">
        <authorList>
            <person name="Oliphant S.A."/>
            <person name="Watson-Haigh N.S."/>
            <person name="Sumby K.M."/>
            <person name="Gardner J.M."/>
            <person name="Jiranek V."/>
        </authorList>
    </citation>
    <scope>NUCLEOTIDE SEQUENCE</scope>
    <source>
        <strain evidence="2">Ru20-1</strain>
    </source>
</reference>
<name>A0ABY5C8R0_9LACO</name>
<sequence length="184" mass="21764">MYSFVSIGIDWIIFISSCIPIFIMIFLNNMDEFSLNSFKHTFELNMIFWISLLIISIISFFVLCLWIRSIKNTKKVRKNTTTVTNVRPIDADIINYFVTFIIPILSLNPSSFPSIVMNFMLLFIEGLYLVSNNTVYYNVLFIMFGYHIYNFQKNNILITKKNIDFFNFEDVNAYQISTTNIYYI</sequence>
<feature type="transmembrane region" description="Helical" evidence="1">
    <location>
        <begin position="47"/>
        <end position="67"/>
    </location>
</feature>
<dbReference type="RefSeq" id="WP_252780572.1">
    <property type="nucleotide sequence ID" value="NZ_CP097478.1"/>
</dbReference>
<keyword evidence="1" id="KW-1133">Transmembrane helix</keyword>
<feature type="transmembrane region" description="Helical" evidence="1">
    <location>
        <begin position="135"/>
        <end position="151"/>
    </location>
</feature>